<evidence type="ECO:0000259" key="1">
    <source>
        <dbReference type="Pfam" id="PF01551"/>
    </source>
</evidence>
<dbReference type="CDD" id="cd12797">
    <property type="entry name" value="M23_peptidase"/>
    <property type="match status" value="1"/>
</dbReference>
<evidence type="ECO:0000313" key="3">
    <source>
        <dbReference type="Proteomes" id="UP001519887"/>
    </source>
</evidence>
<name>A0ABS7CDQ9_9BACL</name>
<dbReference type="PANTHER" id="PTHR21666:SF270">
    <property type="entry name" value="MUREIN HYDROLASE ACTIVATOR ENVC"/>
    <property type="match status" value="1"/>
</dbReference>
<dbReference type="InterPro" id="IPR050570">
    <property type="entry name" value="Cell_wall_metabolism_enzyme"/>
</dbReference>
<keyword evidence="3" id="KW-1185">Reference proteome</keyword>
<proteinExistence type="predicted"/>
<dbReference type="Gene3D" id="2.70.70.10">
    <property type="entry name" value="Glucose Permease (Domain IIA)"/>
    <property type="match status" value="1"/>
</dbReference>
<gene>
    <name evidence="2" type="ORF">K0U00_33990</name>
</gene>
<dbReference type="Pfam" id="PF01551">
    <property type="entry name" value="Peptidase_M23"/>
    <property type="match status" value="1"/>
</dbReference>
<dbReference type="PANTHER" id="PTHR21666">
    <property type="entry name" value="PEPTIDASE-RELATED"/>
    <property type="match status" value="1"/>
</dbReference>
<sequence>IRSFAETLSGVELAGSSAAPVLTAETGRVLLVSEEKETGKTIVVQHANGRMTVYGRLGQVKVAVNDWVEAGESLGELPAAQEGEQSLLFFAVKEKGRYVDPADVIPFD</sequence>
<feature type="domain" description="M23ase beta-sheet core" evidence="1">
    <location>
        <begin position="9"/>
        <end position="101"/>
    </location>
</feature>
<reference evidence="2 3" key="1">
    <citation type="submission" date="2021-07" db="EMBL/GenBank/DDBJ databases">
        <title>Paenibacillus radiodurans sp. nov., isolated from the southeastern edge of Tengger Desert.</title>
        <authorList>
            <person name="Zhang G."/>
        </authorList>
    </citation>
    <scope>NUCLEOTIDE SEQUENCE [LARGE SCALE GENOMIC DNA]</scope>
    <source>
        <strain evidence="2 3">CCM 7311</strain>
    </source>
</reference>
<dbReference type="InterPro" id="IPR016047">
    <property type="entry name" value="M23ase_b-sheet_dom"/>
</dbReference>
<feature type="non-terminal residue" evidence="2">
    <location>
        <position position="1"/>
    </location>
</feature>
<comment type="caution">
    <text evidence="2">The sequence shown here is derived from an EMBL/GenBank/DDBJ whole genome shotgun (WGS) entry which is preliminary data.</text>
</comment>
<dbReference type="SUPFAM" id="SSF51261">
    <property type="entry name" value="Duplicated hybrid motif"/>
    <property type="match status" value="1"/>
</dbReference>
<protein>
    <submittedName>
        <fullName evidence="2">M23 family metallopeptidase</fullName>
    </submittedName>
</protein>
<dbReference type="Proteomes" id="UP001519887">
    <property type="component" value="Unassembled WGS sequence"/>
</dbReference>
<dbReference type="InterPro" id="IPR011055">
    <property type="entry name" value="Dup_hybrid_motif"/>
</dbReference>
<accession>A0ABS7CDQ9</accession>
<evidence type="ECO:0000313" key="2">
    <source>
        <dbReference type="EMBL" id="MBW7459073.1"/>
    </source>
</evidence>
<organism evidence="2 3">
    <name type="scientific">Paenibacillus sepulcri</name>
    <dbReference type="NCBI Taxonomy" id="359917"/>
    <lineage>
        <taxon>Bacteria</taxon>
        <taxon>Bacillati</taxon>
        <taxon>Bacillota</taxon>
        <taxon>Bacilli</taxon>
        <taxon>Bacillales</taxon>
        <taxon>Paenibacillaceae</taxon>
        <taxon>Paenibacillus</taxon>
    </lineage>
</organism>
<dbReference type="EMBL" id="JAHZIK010001468">
    <property type="protein sequence ID" value="MBW7459073.1"/>
    <property type="molecule type" value="Genomic_DNA"/>
</dbReference>